<dbReference type="Proteomes" id="UP000051677">
    <property type="component" value="Unassembled WGS sequence"/>
</dbReference>
<protein>
    <submittedName>
        <fullName evidence="1">Uncharacterized protein</fullName>
    </submittedName>
</protein>
<dbReference type="EMBL" id="LKTM01000354">
    <property type="protein sequence ID" value="KQH76290.1"/>
    <property type="molecule type" value="Genomic_DNA"/>
</dbReference>
<reference evidence="1 2" key="1">
    <citation type="submission" date="2015-10" db="EMBL/GenBank/DDBJ databases">
        <title>Mycobacterium gordonae draft genome assembly.</title>
        <authorList>
            <person name="Ustinova V."/>
            <person name="Smirnova T."/>
            <person name="Blagodatskikh K."/>
            <person name="Varlamov D."/>
            <person name="Larionova E."/>
            <person name="Chernousova L."/>
        </authorList>
    </citation>
    <scope>NUCLEOTIDE SEQUENCE [LARGE SCALE GENOMIC DNA]</scope>
    <source>
        <strain evidence="1 2">CTRI 14-8773</strain>
    </source>
</reference>
<evidence type="ECO:0000313" key="1">
    <source>
        <dbReference type="EMBL" id="KQH76290.1"/>
    </source>
</evidence>
<proteinExistence type="predicted"/>
<evidence type="ECO:0000313" key="2">
    <source>
        <dbReference type="Proteomes" id="UP000051677"/>
    </source>
</evidence>
<dbReference type="AlphaFoldDB" id="A0A0Q2LK92"/>
<organism evidence="1 2">
    <name type="scientific">Mycobacterium gordonae</name>
    <dbReference type="NCBI Taxonomy" id="1778"/>
    <lineage>
        <taxon>Bacteria</taxon>
        <taxon>Bacillati</taxon>
        <taxon>Actinomycetota</taxon>
        <taxon>Actinomycetes</taxon>
        <taxon>Mycobacteriales</taxon>
        <taxon>Mycobacteriaceae</taxon>
        <taxon>Mycobacterium</taxon>
    </lineage>
</organism>
<name>A0A0Q2LK92_MYCGO</name>
<comment type="caution">
    <text evidence="1">The sequence shown here is derived from an EMBL/GenBank/DDBJ whole genome shotgun (WGS) entry which is preliminary data.</text>
</comment>
<sequence>MSLSEIPVKVTITEESGHSTVAIVAEAQIQGVHPSHLEDSDSRDHLANELADAVRGEFLRRASG</sequence>
<gene>
    <name evidence="1" type="ORF">AO501_29140</name>
</gene>
<accession>A0A0Q2LK92</accession>
<dbReference type="RefSeq" id="WP_055580772.1">
    <property type="nucleotide sequence ID" value="NZ_LKTM01000354.1"/>
</dbReference>